<dbReference type="EMBL" id="BAABIG010000008">
    <property type="protein sequence ID" value="GAA4787354.1"/>
    <property type="molecule type" value="Genomic_DNA"/>
</dbReference>
<sequence>MNDHLGAAAKDTETKPNFWYQLPHGYLELDFHPSEEGVAELSRQVGGLPQDARDRADQTFRLYALTALLLRNQPVAVYALGMHPGADGQASLSVLTISAISSKGANPVRVLAGMVTGHAGDGSRNGLQPVELPSGIGFLTERVRTTVAPGVPPEGRQGPLEGTVWQGTVAVPEPRTSSIVTVQMVTSSVGLADDYRSILLGTARTLTFTDPTAEAAQGTGPAVTGSAGEAMKSDFG</sequence>
<evidence type="ECO:0000313" key="2">
    <source>
        <dbReference type="EMBL" id="GAA4787354.1"/>
    </source>
</evidence>
<dbReference type="Proteomes" id="UP001501265">
    <property type="component" value="Unassembled WGS sequence"/>
</dbReference>
<accession>A0ABP9AZY9</accession>
<feature type="region of interest" description="Disordered" evidence="1">
    <location>
        <begin position="212"/>
        <end position="236"/>
    </location>
</feature>
<comment type="caution">
    <text evidence="2">The sequence shown here is derived from an EMBL/GenBank/DDBJ whole genome shotgun (WGS) entry which is preliminary data.</text>
</comment>
<keyword evidence="3" id="KW-1185">Reference proteome</keyword>
<evidence type="ECO:0000256" key="1">
    <source>
        <dbReference type="SAM" id="MobiDB-lite"/>
    </source>
</evidence>
<evidence type="ECO:0000313" key="3">
    <source>
        <dbReference type="Proteomes" id="UP001501265"/>
    </source>
</evidence>
<dbReference type="RefSeq" id="WP_345617615.1">
    <property type="nucleotide sequence ID" value="NZ_BAABIG010000008.1"/>
</dbReference>
<gene>
    <name evidence="2" type="ORF">GCM10023220_09550</name>
</gene>
<name>A0ABP9AZY9_9ACTN</name>
<proteinExistence type="predicted"/>
<organism evidence="2 3">
    <name type="scientific">Streptomyces ziwulingensis</name>
    <dbReference type="NCBI Taxonomy" id="1045501"/>
    <lineage>
        <taxon>Bacteria</taxon>
        <taxon>Bacillati</taxon>
        <taxon>Actinomycetota</taxon>
        <taxon>Actinomycetes</taxon>
        <taxon>Kitasatosporales</taxon>
        <taxon>Streptomycetaceae</taxon>
        <taxon>Streptomyces</taxon>
    </lineage>
</organism>
<reference evidence="3" key="1">
    <citation type="journal article" date="2019" name="Int. J. Syst. Evol. Microbiol.">
        <title>The Global Catalogue of Microorganisms (GCM) 10K type strain sequencing project: providing services to taxonomists for standard genome sequencing and annotation.</title>
        <authorList>
            <consortium name="The Broad Institute Genomics Platform"/>
            <consortium name="The Broad Institute Genome Sequencing Center for Infectious Disease"/>
            <person name="Wu L."/>
            <person name="Ma J."/>
        </authorList>
    </citation>
    <scope>NUCLEOTIDE SEQUENCE [LARGE SCALE GENOMIC DNA]</scope>
    <source>
        <strain evidence="3">JCM 18081</strain>
    </source>
</reference>
<protein>
    <submittedName>
        <fullName evidence="2">Uncharacterized protein</fullName>
    </submittedName>
</protein>